<proteinExistence type="predicted"/>
<reference evidence="8 9" key="1">
    <citation type="journal article" date="2021" name="Plant Biotechnol. J.">
        <title>Multi-omics assisted identification of the key and species-specific regulatory components of drought-tolerant mechanisms in Gossypium stocksii.</title>
        <authorList>
            <person name="Yu D."/>
            <person name="Ke L."/>
            <person name="Zhang D."/>
            <person name="Wu Y."/>
            <person name="Sun Y."/>
            <person name="Mei J."/>
            <person name="Sun J."/>
            <person name="Sun Y."/>
        </authorList>
    </citation>
    <scope>NUCLEOTIDE SEQUENCE [LARGE SCALE GENOMIC DNA]</scope>
    <source>
        <strain evidence="9">cv. E1</strain>
        <tissue evidence="8">Leaf</tissue>
    </source>
</reference>
<accession>A0A9D3VCL3</accession>
<comment type="caution">
    <text evidence="8">The sequence shown here is derived from an EMBL/GenBank/DDBJ whole genome shotgun (WGS) entry which is preliminary data.</text>
</comment>
<dbReference type="InterPro" id="IPR045064">
    <property type="entry name" value="Reticulon-like"/>
</dbReference>
<keyword evidence="2 6" id="KW-0812">Transmembrane</keyword>
<dbReference type="GO" id="GO:0009617">
    <property type="term" value="P:response to bacterium"/>
    <property type="evidence" value="ECO:0007669"/>
    <property type="project" value="InterPro"/>
</dbReference>
<evidence type="ECO:0000256" key="5">
    <source>
        <dbReference type="ARBA" id="ARBA00023136"/>
    </source>
</evidence>
<dbReference type="AlphaFoldDB" id="A0A9D3VCL3"/>
<evidence type="ECO:0000313" key="9">
    <source>
        <dbReference type="Proteomes" id="UP000828251"/>
    </source>
</evidence>
<protein>
    <recommendedName>
        <fullName evidence="6">Reticulon-like protein</fullName>
    </recommendedName>
</protein>
<evidence type="ECO:0000256" key="2">
    <source>
        <dbReference type="ARBA" id="ARBA00022692"/>
    </source>
</evidence>
<dbReference type="InterPro" id="IPR003388">
    <property type="entry name" value="Reticulon"/>
</dbReference>
<dbReference type="PANTHER" id="PTHR10994:SF193">
    <property type="entry name" value="RETICULON-LIKE PROTEIN"/>
    <property type="match status" value="1"/>
</dbReference>
<feature type="transmembrane region" description="Helical" evidence="6">
    <location>
        <begin position="142"/>
        <end position="169"/>
    </location>
</feature>
<evidence type="ECO:0000259" key="7">
    <source>
        <dbReference type="PROSITE" id="PS50845"/>
    </source>
</evidence>
<keyword evidence="3 6" id="KW-0256">Endoplasmic reticulum</keyword>
<evidence type="ECO:0000256" key="3">
    <source>
        <dbReference type="ARBA" id="ARBA00022824"/>
    </source>
</evidence>
<gene>
    <name evidence="8" type="ORF">J1N35_020102</name>
</gene>
<keyword evidence="5 6" id="KW-0472">Membrane</keyword>
<dbReference type="PROSITE" id="PS50845">
    <property type="entry name" value="RETICULON"/>
    <property type="match status" value="1"/>
</dbReference>
<dbReference type="Pfam" id="PF02453">
    <property type="entry name" value="Reticulon"/>
    <property type="match status" value="1"/>
</dbReference>
<dbReference type="EMBL" id="JAIQCV010000007">
    <property type="protein sequence ID" value="KAH1080341.1"/>
    <property type="molecule type" value="Genomic_DNA"/>
</dbReference>
<dbReference type="GO" id="GO:0005789">
    <property type="term" value="C:endoplasmic reticulum membrane"/>
    <property type="evidence" value="ECO:0007669"/>
    <property type="project" value="UniProtKB-SubCell"/>
</dbReference>
<comment type="caution">
    <text evidence="6">Lacks conserved residue(s) required for the propagation of feature annotation.</text>
</comment>
<keyword evidence="4 6" id="KW-1133">Transmembrane helix</keyword>
<organism evidence="8 9">
    <name type="scientific">Gossypium stocksii</name>
    <dbReference type="NCBI Taxonomy" id="47602"/>
    <lineage>
        <taxon>Eukaryota</taxon>
        <taxon>Viridiplantae</taxon>
        <taxon>Streptophyta</taxon>
        <taxon>Embryophyta</taxon>
        <taxon>Tracheophyta</taxon>
        <taxon>Spermatophyta</taxon>
        <taxon>Magnoliopsida</taxon>
        <taxon>eudicotyledons</taxon>
        <taxon>Gunneridae</taxon>
        <taxon>Pentapetalae</taxon>
        <taxon>rosids</taxon>
        <taxon>malvids</taxon>
        <taxon>Malvales</taxon>
        <taxon>Malvaceae</taxon>
        <taxon>Malvoideae</taxon>
        <taxon>Gossypium</taxon>
    </lineage>
</organism>
<keyword evidence="9" id="KW-1185">Reference proteome</keyword>
<feature type="domain" description="Reticulon" evidence="7">
    <location>
        <begin position="95"/>
        <end position="174"/>
    </location>
</feature>
<evidence type="ECO:0000313" key="8">
    <source>
        <dbReference type="EMBL" id="KAH1080341.1"/>
    </source>
</evidence>
<name>A0A9D3VCL3_9ROSI</name>
<dbReference type="Proteomes" id="UP000828251">
    <property type="component" value="Unassembled WGS sequence"/>
</dbReference>
<evidence type="ECO:0000256" key="6">
    <source>
        <dbReference type="RuleBase" id="RU363132"/>
    </source>
</evidence>
<evidence type="ECO:0000256" key="4">
    <source>
        <dbReference type="ARBA" id="ARBA00022989"/>
    </source>
</evidence>
<dbReference type="PANTHER" id="PTHR10994">
    <property type="entry name" value="RETICULON"/>
    <property type="match status" value="1"/>
</dbReference>
<evidence type="ECO:0000256" key="1">
    <source>
        <dbReference type="ARBA" id="ARBA00004477"/>
    </source>
</evidence>
<dbReference type="OrthoDB" id="999263at2759"/>
<comment type="subcellular location">
    <subcellularLocation>
        <location evidence="1 6">Endoplasmic reticulum membrane</location>
        <topology evidence="1 6">Multi-pass membrane protein</topology>
    </subcellularLocation>
</comment>
<sequence length="212" mass="24337">MIHRLIPMTISHQKLRSNTRSFVSLGEKDPSTMFSLEANRLTFSYGGTKRHQPEPSGIARIQPSPSSALLVDAYTYITSLVVKCYYLHPQVPNTYPEVQIPKDPVLECAQALRFEINCDFSVLQEIASGRDLKKFLSVIASLWVLSIVGSWCNFLTLFYIGIAVVFTLLLPYKRFGFRVFFSFCEQSSYYFTRFSCYTRNMRTRLIHLLSNG</sequence>